<dbReference type="Pfam" id="PF23362">
    <property type="entry name" value="DHX37_C"/>
    <property type="match status" value="1"/>
</dbReference>
<comment type="caution">
    <text evidence="11">The sequence shown here is derived from an EMBL/GenBank/DDBJ whole genome shotgun (WGS) entry which is preliminary data.</text>
</comment>
<dbReference type="SMART" id="SM00487">
    <property type="entry name" value="DEXDc"/>
    <property type="match status" value="1"/>
</dbReference>
<dbReference type="PROSITE" id="PS51194">
    <property type="entry name" value="HELICASE_CTER"/>
    <property type="match status" value="1"/>
</dbReference>
<dbReference type="Gene3D" id="1.20.120.1080">
    <property type="match status" value="1"/>
</dbReference>
<evidence type="ECO:0000256" key="5">
    <source>
        <dbReference type="ARBA" id="ARBA00022806"/>
    </source>
</evidence>
<feature type="compositionally biased region" description="Basic and acidic residues" evidence="8">
    <location>
        <begin position="495"/>
        <end position="527"/>
    </location>
</feature>
<keyword evidence="12" id="KW-1185">Reference proteome</keyword>
<dbReference type="GO" id="GO:0005730">
    <property type="term" value="C:nucleolus"/>
    <property type="evidence" value="ECO:0007669"/>
    <property type="project" value="TreeGrafter"/>
</dbReference>
<dbReference type="InterPro" id="IPR007502">
    <property type="entry name" value="Helicase-assoc_dom"/>
</dbReference>
<dbReference type="InterPro" id="IPR048333">
    <property type="entry name" value="HA2_WH"/>
</dbReference>
<comment type="similarity">
    <text evidence="1">Belongs to the DEAD box helicase family. DEAH subfamily.</text>
</comment>
<protein>
    <recommendedName>
        <fullName evidence="2">RNA helicase</fullName>
        <ecNumber evidence="2">3.6.4.13</ecNumber>
    </recommendedName>
</protein>
<dbReference type="PROSITE" id="PS51192">
    <property type="entry name" value="HELICASE_ATP_BIND_1"/>
    <property type="match status" value="1"/>
</dbReference>
<evidence type="ECO:0000256" key="8">
    <source>
        <dbReference type="SAM" id="MobiDB-lite"/>
    </source>
</evidence>
<feature type="region of interest" description="Disordered" evidence="8">
    <location>
        <begin position="488"/>
        <end position="527"/>
    </location>
</feature>
<evidence type="ECO:0000256" key="2">
    <source>
        <dbReference type="ARBA" id="ARBA00012552"/>
    </source>
</evidence>
<feature type="compositionally biased region" description="Basic and acidic residues" evidence="8">
    <location>
        <begin position="208"/>
        <end position="217"/>
    </location>
</feature>
<dbReference type="Pfam" id="PF04408">
    <property type="entry name" value="WHD_HA2"/>
    <property type="match status" value="1"/>
</dbReference>
<dbReference type="Pfam" id="PF07717">
    <property type="entry name" value="OB_NTP_bind"/>
    <property type="match status" value="1"/>
</dbReference>
<feature type="region of interest" description="Disordered" evidence="8">
    <location>
        <begin position="110"/>
        <end position="217"/>
    </location>
</feature>
<feature type="domain" description="Helicase ATP-binding" evidence="9">
    <location>
        <begin position="260"/>
        <end position="427"/>
    </location>
</feature>
<keyword evidence="6" id="KW-0067">ATP-binding</keyword>
<dbReference type="InterPro" id="IPR027417">
    <property type="entry name" value="P-loop_NTPase"/>
</dbReference>
<keyword evidence="5" id="KW-0347">Helicase</keyword>
<dbReference type="FunFam" id="3.40.50.300:FF:000637">
    <property type="entry name" value="ATP-dependent RNA helicase DHX37/DHR1"/>
    <property type="match status" value="1"/>
</dbReference>
<evidence type="ECO:0000256" key="4">
    <source>
        <dbReference type="ARBA" id="ARBA00022801"/>
    </source>
</evidence>
<feature type="compositionally biased region" description="Acidic residues" evidence="8">
    <location>
        <begin position="161"/>
        <end position="180"/>
    </location>
</feature>
<dbReference type="EC" id="3.6.4.13" evidence="2"/>
<evidence type="ECO:0000259" key="9">
    <source>
        <dbReference type="PROSITE" id="PS51192"/>
    </source>
</evidence>
<dbReference type="EMBL" id="VXIV02000616">
    <property type="protein sequence ID" value="KAF6037147.1"/>
    <property type="molecule type" value="Genomic_DNA"/>
</dbReference>
<keyword evidence="3" id="KW-0547">Nucleotide-binding</keyword>
<dbReference type="Proteomes" id="UP000593567">
    <property type="component" value="Unassembled WGS sequence"/>
</dbReference>
<name>A0A7J7KFW1_BUGNE</name>
<feature type="domain" description="Helicase C-terminal" evidence="10">
    <location>
        <begin position="521"/>
        <end position="715"/>
    </location>
</feature>
<dbReference type="InterPro" id="IPR011545">
    <property type="entry name" value="DEAD/DEAH_box_helicase_dom"/>
</dbReference>
<evidence type="ECO:0000313" key="12">
    <source>
        <dbReference type="Proteomes" id="UP000593567"/>
    </source>
</evidence>
<evidence type="ECO:0000313" key="11">
    <source>
        <dbReference type="EMBL" id="KAF6037147.1"/>
    </source>
</evidence>
<dbReference type="InterPro" id="IPR011709">
    <property type="entry name" value="DEAD-box_helicase_OB_fold"/>
</dbReference>
<evidence type="ECO:0000256" key="3">
    <source>
        <dbReference type="ARBA" id="ARBA00022741"/>
    </source>
</evidence>
<dbReference type="Pfam" id="PF21010">
    <property type="entry name" value="HA2_C"/>
    <property type="match status" value="1"/>
</dbReference>
<proteinExistence type="inferred from homology"/>
<dbReference type="SUPFAM" id="SSF52540">
    <property type="entry name" value="P-loop containing nucleoside triphosphate hydrolases"/>
    <property type="match status" value="1"/>
</dbReference>
<dbReference type="Pfam" id="PF00271">
    <property type="entry name" value="Helicase_C"/>
    <property type="match status" value="1"/>
</dbReference>
<keyword evidence="4" id="KW-0378">Hydrolase</keyword>
<dbReference type="InterPro" id="IPR056371">
    <property type="entry name" value="DHX37-like_C"/>
</dbReference>
<dbReference type="GO" id="GO:0016787">
    <property type="term" value="F:hydrolase activity"/>
    <property type="evidence" value="ECO:0007669"/>
    <property type="project" value="UniProtKB-KW"/>
</dbReference>
<evidence type="ECO:0000256" key="6">
    <source>
        <dbReference type="ARBA" id="ARBA00022840"/>
    </source>
</evidence>
<comment type="catalytic activity">
    <reaction evidence="7">
        <text>ATP + H2O = ADP + phosphate + H(+)</text>
        <dbReference type="Rhea" id="RHEA:13065"/>
        <dbReference type="ChEBI" id="CHEBI:15377"/>
        <dbReference type="ChEBI" id="CHEBI:15378"/>
        <dbReference type="ChEBI" id="CHEBI:30616"/>
        <dbReference type="ChEBI" id="CHEBI:43474"/>
        <dbReference type="ChEBI" id="CHEBI:456216"/>
        <dbReference type="EC" id="3.6.4.13"/>
    </reaction>
</comment>
<dbReference type="GO" id="GO:0003723">
    <property type="term" value="F:RNA binding"/>
    <property type="evidence" value="ECO:0007669"/>
    <property type="project" value="TreeGrafter"/>
</dbReference>
<dbReference type="GO" id="GO:0003724">
    <property type="term" value="F:RNA helicase activity"/>
    <property type="evidence" value="ECO:0007669"/>
    <property type="project" value="UniProtKB-EC"/>
</dbReference>
<dbReference type="InterPro" id="IPR014001">
    <property type="entry name" value="Helicase_ATP-bd"/>
</dbReference>
<organism evidence="11 12">
    <name type="scientific">Bugula neritina</name>
    <name type="common">Brown bryozoan</name>
    <name type="synonym">Sertularia neritina</name>
    <dbReference type="NCBI Taxonomy" id="10212"/>
    <lineage>
        <taxon>Eukaryota</taxon>
        <taxon>Metazoa</taxon>
        <taxon>Spiralia</taxon>
        <taxon>Lophotrochozoa</taxon>
        <taxon>Bryozoa</taxon>
        <taxon>Gymnolaemata</taxon>
        <taxon>Cheilostomatida</taxon>
        <taxon>Flustrina</taxon>
        <taxon>Buguloidea</taxon>
        <taxon>Bugulidae</taxon>
        <taxon>Bugula</taxon>
    </lineage>
</organism>
<dbReference type="OrthoDB" id="10025033at2759"/>
<evidence type="ECO:0000259" key="10">
    <source>
        <dbReference type="PROSITE" id="PS51194"/>
    </source>
</evidence>
<dbReference type="GO" id="GO:0005524">
    <property type="term" value="F:ATP binding"/>
    <property type="evidence" value="ECO:0007669"/>
    <property type="project" value="UniProtKB-KW"/>
</dbReference>
<dbReference type="SMART" id="SM00490">
    <property type="entry name" value="HELICc"/>
    <property type="match status" value="1"/>
</dbReference>
<dbReference type="CDD" id="cd17982">
    <property type="entry name" value="DEXHc_DHX37"/>
    <property type="match status" value="1"/>
</dbReference>
<gene>
    <name evidence="11" type="ORF">EB796_004555</name>
</gene>
<dbReference type="AlphaFoldDB" id="A0A7J7KFW1"/>
<dbReference type="Pfam" id="PF00270">
    <property type="entry name" value="DEAD"/>
    <property type="match status" value="1"/>
</dbReference>
<dbReference type="PANTHER" id="PTHR18934:SF99">
    <property type="entry name" value="ATP-DEPENDENT RNA HELICASE DHX37-RELATED"/>
    <property type="match status" value="1"/>
</dbReference>
<feature type="compositionally biased region" description="Polar residues" evidence="8">
    <location>
        <begin position="193"/>
        <end position="207"/>
    </location>
</feature>
<dbReference type="Gene3D" id="3.40.50.300">
    <property type="entry name" value="P-loop containing nucleotide triphosphate hydrolases"/>
    <property type="match status" value="2"/>
</dbReference>
<evidence type="ECO:0000256" key="7">
    <source>
        <dbReference type="ARBA" id="ARBA00047984"/>
    </source>
</evidence>
<sequence>MGKRKQGFNWEARHNKKVIIDNSATQKIQVDETLLSNSDGYGAGEDVVLPSKKRKTVVVAEPRPRKKALTKKQRRQLEGVIERKKKKEKRAELLEALSKVQVPESELKLMTSTHDMHHKKSKAKSSQSQLAVGEPTARSVNIIKGANRKPKNFQPVPSESESSDCEITSSEEEEEADPEVQESPTEVQEVEQAGQTTDEVKTQVSPSDTKKESSLVPVEKKAAYPSLLSQLKGGVVVERNEHIQAARVKLPILGEEQQIIETISENMVTIICGETGSGKTTQVPQFLYEAGYTSGGYLIGITEPRRVAAMSMSKRVAEELGLTQDDVSYQIRYEGNTTAKTCIKFMTDGVLLKEIQKDFLLGKYRAVIIDEAHERSVYTDVLIGLLSRIVSLRHKKGNPLKLIIMSATLRVEDFRDNKMLFPEPPPVLKIDSRQFPVTVHFNKRTPEDYLTETFRKVCKIHRQLPAGGILIFVTGKQEVHTLCRKLQRTFPSTKPKPDEDAPEEKPTNEKEAPLAREKPATLDEKLPTIELNSYSALPMDEQAELIGEQNDLDIEDESEGSDAEEDIKSDKVFDYEQRQADRQLPLHVLPLYSLLNTKRQALVFERPPEGCRLCVVSTNVAETSLTIPNIKYVVDSGKTKNKFYDKVTGVSTFRVTFTSQASANQRAGRSGRTAPGHCYRIYSSSVFNDEFEKFSAPEIVSRPVDDLILQMNSMGIEKVINFPFPTPPSDESLLAAQDLLIKLGALKVTKGRFRRAITDKVSTQITDLGKTMALFPVAPRYARMLALAHQKDLLEYIIAIVSACSVQELFVEDSLNSALEDGDMSKMAARINKQKTQWAGRGQSLLTGDAMVYLKASGAAEFAGGTPAFCELNGLRFKAISEVRKLRVQLTNIVNSVLPSAQICVDPKMSPPTEIQAKLIRQIMLVGLADRVARLNVVPNDAEPDVKKKMRNSYQTTLINDYCYIHPSSVLYKKNPEYVVYQDIMEANDKVYLRGVIAIEPDWLPIYAAERCTFSPPLDNPPPKYVGRLGTVKCHMASTFGPHLWQLPVVELDYPEKVEKYRYFAMAVLDGNAFKRMRKLVPKYLASPSIMTKSWARLQPRTESILKALYSCKICSRENLKKKWIDNPNYLLSEILEWLPESEHDEVKLKWPPIKLPVAEEDT</sequence>
<dbReference type="SMART" id="SM00847">
    <property type="entry name" value="HA2"/>
    <property type="match status" value="1"/>
</dbReference>
<evidence type="ECO:0000256" key="1">
    <source>
        <dbReference type="ARBA" id="ARBA00008792"/>
    </source>
</evidence>
<reference evidence="11" key="1">
    <citation type="submission" date="2020-06" db="EMBL/GenBank/DDBJ databases">
        <title>Draft genome of Bugula neritina, a colonial animal packing powerful symbionts and potential medicines.</title>
        <authorList>
            <person name="Rayko M."/>
        </authorList>
    </citation>
    <scope>NUCLEOTIDE SEQUENCE [LARGE SCALE GENOMIC DNA]</scope>
    <source>
        <strain evidence="11">Kwan_BN1</strain>
    </source>
</reference>
<dbReference type="CDD" id="cd18791">
    <property type="entry name" value="SF2_C_RHA"/>
    <property type="match status" value="1"/>
</dbReference>
<dbReference type="InterPro" id="IPR001650">
    <property type="entry name" value="Helicase_C-like"/>
</dbReference>
<accession>A0A7J7KFW1</accession>
<dbReference type="PANTHER" id="PTHR18934">
    <property type="entry name" value="ATP-DEPENDENT RNA HELICASE"/>
    <property type="match status" value="1"/>
</dbReference>
<dbReference type="GO" id="GO:0000462">
    <property type="term" value="P:maturation of SSU-rRNA from tricistronic rRNA transcript (SSU-rRNA, 5.8S rRNA, LSU-rRNA)"/>
    <property type="evidence" value="ECO:0007669"/>
    <property type="project" value="TreeGrafter"/>
</dbReference>